<dbReference type="SUPFAM" id="SSF47095">
    <property type="entry name" value="HMG-box"/>
    <property type="match status" value="1"/>
</dbReference>
<feature type="domain" description="HMG box" evidence="5">
    <location>
        <begin position="72"/>
        <end position="140"/>
    </location>
</feature>
<keyword evidence="1 3" id="KW-0238">DNA-binding</keyword>
<feature type="compositionally biased region" description="Low complexity" evidence="4">
    <location>
        <begin position="15"/>
        <end position="57"/>
    </location>
</feature>
<keyword evidence="3" id="KW-0539">Nucleus</keyword>
<gene>
    <name evidence="6" type="ORF">PTSG_12457</name>
</gene>
<dbReference type="CDD" id="cd01389">
    <property type="entry name" value="HMG-box_ROX1-like"/>
    <property type="match status" value="1"/>
</dbReference>
<feature type="compositionally biased region" description="Basic and acidic residues" evidence="4">
    <location>
        <begin position="65"/>
        <end position="90"/>
    </location>
</feature>
<dbReference type="STRING" id="946362.F2UG80"/>
<feature type="compositionally biased region" description="Low complexity" evidence="4">
    <location>
        <begin position="164"/>
        <end position="173"/>
    </location>
</feature>
<dbReference type="PANTHER" id="PTHR10270">
    <property type="entry name" value="SOX TRANSCRIPTION FACTOR"/>
    <property type="match status" value="1"/>
</dbReference>
<name>F2UG80_SALR5</name>
<dbReference type="GeneID" id="16072525"/>
<feature type="region of interest" description="Disordered" evidence="4">
    <location>
        <begin position="1"/>
        <end position="90"/>
    </location>
</feature>
<dbReference type="SMART" id="SM00398">
    <property type="entry name" value="HMG"/>
    <property type="match status" value="1"/>
</dbReference>
<dbReference type="GO" id="GO:0005634">
    <property type="term" value="C:nucleus"/>
    <property type="evidence" value="ECO:0007669"/>
    <property type="project" value="UniProtKB-UniRule"/>
</dbReference>
<keyword evidence="7" id="KW-1185">Reference proteome</keyword>
<dbReference type="Pfam" id="PF00505">
    <property type="entry name" value="HMG_box"/>
    <property type="match status" value="1"/>
</dbReference>
<dbReference type="PANTHER" id="PTHR10270:SF161">
    <property type="entry name" value="SEX-DETERMINING REGION Y PROTEIN"/>
    <property type="match status" value="1"/>
</dbReference>
<dbReference type="OrthoDB" id="6247875at2759"/>
<sequence>MSQLPSLGCHTTARQQFTQQQQQQMLQQQRAAAAAASNPKSSSSSPKSSSSSKPSSSSRRKKKACAKDKDKIKRPLNEFFLYKRDKTQELKRTKAQLKMNTLNAEIGHLWQNESQEVRDHYKRLAEKQKEEHKRLYPDYKFQPRRQTAKPKSSASSSPPPSPRPTSRAPAKSSDAATVP</sequence>
<dbReference type="InterPro" id="IPR036910">
    <property type="entry name" value="HMG_box_dom_sf"/>
</dbReference>
<accession>F2UG80</accession>
<dbReference type="Gene3D" id="1.10.30.10">
    <property type="entry name" value="High mobility group box domain"/>
    <property type="match status" value="1"/>
</dbReference>
<reference evidence="6" key="1">
    <citation type="submission" date="2009-08" db="EMBL/GenBank/DDBJ databases">
        <title>Annotation of Salpingoeca rosetta.</title>
        <authorList>
            <consortium name="The Broad Institute Genome Sequencing Platform"/>
            <person name="Russ C."/>
            <person name="Cuomo C."/>
            <person name="Burger G."/>
            <person name="Gray M.W."/>
            <person name="Holland P.W.H."/>
            <person name="King N."/>
            <person name="Lang F.B.F."/>
            <person name="Roger A.J."/>
            <person name="Ruiz-Trillo I."/>
            <person name="Young S.K."/>
            <person name="Zeng Q."/>
            <person name="Gargeya S."/>
            <person name="Alvarado L."/>
            <person name="Berlin A."/>
            <person name="Chapman S.B."/>
            <person name="Chen Z."/>
            <person name="Freedman E."/>
            <person name="Gellesch M."/>
            <person name="Goldberg J."/>
            <person name="Griggs A."/>
            <person name="Gujja S."/>
            <person name="Heilman E."/>
            <person name="Heiman D."/>
            <person name="Howarth C."/>
            <person name="Mehta T."/>
            <person name="Neiman D."/>
            <person name="Pearson M."/>
            <person name="Roberts A."/>
            <person name="Saif S."/>
            <person name="Shea T."/>
            <person name="Shenoy N."/>
            <person name="Sisk P."/>
            <person name="Stolte C."/>
            <person name="Sykes S."/>
            <person name="White J."/>
            <person name="Yandava C."/>
            <person name="Haas B."/>
            <person name="Nusbaum C."/>
            <person name="Birren B."/>
        </authorList>
    </citation>
    <scope>NUCLEOTIDE SEQUENCE [LARGE SCALE GENOMIC DNA]</scope>
    <source>
        <strain evidence="6">ATCC 50818</strain>
    </source>
</reference>
<dbReference type="AlphaFoldDB" id="F2UG80"/>
<protein>
    <recommendedName>
        <fullName evidence="5">HMG box domain-containing protein</fullName>
    </recommendedName>
</protein>
<evidence type="ECO:0000256" key="3">
    <source>
        <dbReference type="PROSITE-ProRule" id="PRU00267"/>
    </source>
</evidence>
<feature type="region of interest" description="Disordered" evidence="4">
    <location>
        <begin position="124"/>
        <end position="179"/>
    </location>
</feature>
<dbReference type="GO" id="GO:0001228">
    <property type="term" value="F:DNA-binding transcription activator activity, RNA polymerase II-specific"/>
    <property type="evidence" value="ECO:0007669"/>
    <property type="project" value="TreeGrafter"/>
</dbReference>
<dbReference type="GO" id="GO:0030154">
    <property type="term" value="P:cell differentiation"/>
    <property type="evidence" value="ECO:0007669"/>
    <property type="project" value="TreeGrafter"/>
</dbReference>
<dbReference type="InterPro" id="IPR050140">
    <property type="entry name" value="SRY-related_HMG-box_TF-like"/>
</dbReference>
<dbReference type="Proteomes" id="UP000007799">
    <property type="component" value="Unassembled WGS sequence"/>
</dbReference>
<dbReference type="EMBL" id="GL832972">
    <property type="protein sequence ID" value="EGD75508.1"/>
    <property type="molecule type" value="Genomic_DNA"/>
</dbReference>
<dbReference type="InterPro" id="IPR009071">
    <property type="entry name" value="HMG_box_dom"/>
</dbReference>
<organism evidence="7">
    <name type="scientific">Salpingoeca rosetta (strain ATCC 50818 / BSB-021)</name>
    <dbReference type="NCBI Taxonomy" id="946362"/>
    <lineage>
        <taxon>Eukaryota</taxon>
        <taxon>Choanoflagellata</taxon>
        <taxon>Craspedida</taxon>
        <taxon>Salpingoecidae</taxon>
        <taxon>Salpingoeca</taxon>
    </lineage>
</organism>
<evidence type="ECO:0000256" key="2">
    <source>
        <dbReference type="ARBA" id="ARBA00023163"/>
    </source>
</evidence>
<dbReference type="PROSITE" id="PS50118">
    <property type="entry name" value="HMG_BOX_2"/>
    <property type="match status" value="1"/>
</dbReference>
<dbReference type="KEGG" id="sre:PTSG_12457"/>
<evidence type="ECO:0000259" key="5">
    <source>
        <dbReference type="PROSITE" id="PS50118"/>
    </source>
</evidence>
<keyword evidence="2" id="KW-0804">Transcription</keyword>
<dbReference type="InParanoid" id="F2UG80"/>
<dbReference type="GO" id="GO:0000978">
    <property type="term" value="F:RNA polymerase II cis-regulatory region sequence-specific DNA binding"/>
    <property type="evidence" value="ECO:0007669"/>
    <property type="project" value="TreeGrafter"/>
</dbReference>
<evidence type="ECO:0000313" key="7">
    <source>
        <dbReference type="Proteomes" id="UP000007799"/>
    </source>
</evidence>
<dbReference type="eggNOG" id="KOG0527">
    <property type="taxonomic scope" value="Eukaryota"/>
</dbReference>
<feature type="compositionally biased region" description="Basic and acidic residues" evidence="4">
    <location>
        <begin position="124"/>
        <end position="137"/>
    </location>
</feature>
<proteinExistence type="predicted"/>
<dbReference type="RefSeq" id="XP_004991965.1">
    <property type="nucleotide sequence ID" value="XM_004991908.1"/>
</dbReference>
<evidence type="ECO:0000313" key="6">
    <source>
        <dbReference type="EMBL" id="EGD75508.1"/>
    </source>
</evidence>
<feature type="DNA-binding region" description="HMG box" evidence="3">
    <location>
        <begin position="72"/>
        <end position="140"/>
    </location>
</feature>
<dbReference type="OMA" id="GEMWRTA"/>
<evidence type="ECO:0000256" key="4">
    <source>
        <dbReference type="SAM" id="MobiDB-lite"/>
    </source>
</evidence>
<evidence type="ECO:0000256" key="1">
    <source>
        <dbReference type="ARBA" id="ARBA00023125"/>
    </source>
</evidence>